<evidence type="ECO:0000313" key="4">
    <source>
        <dbReference type="EMBL" id="MDF0749007.1"/>
    </source>
</evidence>
<comment type="caution">
    <text evidence="4">The sequence shown here is derived from an EMBL/GenBank/DDBJ whole genome shotgun (WGS) entry which is preliminary data.</text>
</comment>
<feature type="coiled-coil region" evidence="1">
    <location>
        <begin position="172"/>
        <end position="213"/>
    </location>
</feature>
<evidence type="ECO:0008006" key="6">
    <source>
        <dbReference type="Google" id="ProtNLM"/>
    </source>
</evidence>
<dbReference type="Proteomes" id="UP001143391">
    <property type="component" value="Unassembled WGS sequence"/>
</dbReference>
<name>A0ABT5Y619_9GAMM</name>
<sequence length="340" mass="36657">MEPIRPDDDEVRTGKAGNKPEEGLSAQREPQAGDKPAAARKASAQTAGGAGNGGPGNGGPGKPAGKTRKSSGGGGSGRGAMLAIGLLIVAGAAGAGWYQQEQRIEMLEGQLEEADYWARQSKLALARFEGELSETGENLQEKGQSIEETLATQNERLDTADSEIRKLWGVANDRNRKQLDDHEARLESLRAEVDSGKNEREALSASVEKLETTVSTRLDEVRSDLERQLTAVRETGQENASRLTKLDESLAGVDKMVERQLLRFEREQDLTIDGLESRIAALERATNNLSSGGQLDAVRKDLAGLRETVSAIDSSRAQLTSRLIRLSEEVNDLRSQVSGQ</sequence>
<evidence type="ECO:0000256" key="2">
    <source>
        <dbReference type="SAM" id="MobiDB-lite"/>
    </source>
</evidence>
<keyword evidence="1" id="KW-0175">Coiled coil</keyword>
<accession>A0ABT5Y619</accession>
<evidence type="ECO:0000313" key="5">
    <source>
        <dbReference type="Proteomes" id="UP001143391"/>
    </source>
</evidence>
<keyword evidence="3" id="KW-0472">Membrane</keyword>
<keyword evidence="3" id="KW-1133">Transmembrane helix</keyword>
<evidence type="ECO:0000256" key="1">
    <source>
        <dbReference type="SAM" id="Coils"/>
    </source>
</evidence>
<keyword evidence="3" id="KW-0812">Transmembrane</keyword>
<dbReference type="RefSeq" id="WP_275704491.1">
    <property type="nucleotide sequence ID" value="NZ_JANCMW010000001.1"/>
</dbReference>
<keyword evidence="5" id="KW-1185">Reference proteome</keyword>
<feature type="compositionally biased region" description="Gly residues" evidence="2">
    <location>
        <begin position="48"/>
        <end position="62"/>
    </location>
</feature>
<dbReference type="EMBL" id="JANCMW010000001">
    <property type="protein sequence ID" value="MDF0749007.1"/>
    <property type="molecule type" value="Genomic_DNA"/>
</dbReference>
<evidence type="ECO:0000256" key="3">
    <source>
        <dbReference type="SAM" id="Phobius"/>
    </source>
</evidence>
<dbReference type="Gene3D" id="1.10.287.1490">
    <property type="match status" value="1"/>
</dbReference>
<reference evidence="4" key="1">
    <citation type="submission" date="2022-07" db="EMBL/GenBank/DDBJ databases">
        <title>Marinobacter iranensis a new bacterium isolate from a hipersaline lake in Iran.</title>
        <authorList>
            <person name="Mohammad A.M.A."/>
            <person name="Cristina S.-P."/>
            <person name="Antonio V."/>
        </authorList>
    </citation>
    <scope>NUCLEOTIDE SEQUENCE</scope>
    <source>
        <strain evidence="4">71-i</strain>
    </source>
</reference>
<feature type="region of interest" description="Disordered" evidence="2">
    <location>
        <begin position="1"/>
        <end position="77"/>
    </location>
</feature>
<feature type="transmembrane region" description="Helical" evidence="3">
    <location>
        <begin position="79"/>
        <end position="98"/>
    </location>
</feature>
<organism evidence="4 5">
    <name type="scientific">Marinobacter iranensis</name>
    <dbReference type="NCBI Taxonomy" id="2962607"/>
    <lineage>
        <taxon>Bacteria</taxon>
        <taxon>Pseudomonadati</taxon>
        <taxon>Pseudomonadota</taxon>
        <taxon>Gammaproteobacteria</taxon>
        <taxon>Pseudomonadales</taxon>
        <taxon>Marinobacteraceae</taxon>
        <taxon>Marinobacter</taxon>
    </lineage>
</organism>
<proteinExistence type="predicted"/>
<protein>
    <recommendedName>
        <fullName evidence="6">Chromosome segregation protein</fullName>
    </recommendedName>
</protein>
<gene>
    <name evidence="4" type="ORF">NLU14_02035</name>
</gene>